<comment type="caution">
    <text evidence="1">The sequence shown here is derived from an EMBL/GenBank/DDBJ whole genome shotgun (WGS) entry which is preliminary data.</text>
</comment>
<name>A0AAP8QFM1_BRELA</name>
<protein>
    <submittedName>
        <fullName evidence="1">Uncharacterized protein</fullName>
    </submittedName>
</protein>
<proteinExistence type="predicted"/>
<dbReference type="Proteomes" id="UP000239759">
    <property type="component" value="Unassembled WGS sequence"/>
</dbReference>
<organism evidence="1 2">
    <name type="scientific">Brevibacillus laterosporus</name>
    <name type="common">Bacillus laterosporus</name>
    <dbReference type="NCBI Taxonomy" id="1465"/>
    <lineage>
        <taxon>Bacteria</taxon>
        <taxon>Bacillati</taxon>
        <taxon>Bacillota</taxon>
        <taxon>Bacilli</taxon>
        <taxon>Bacillales</taxon>
        <taxon>Paenibacillaceae</taxon>
        <taxon>Brevibacillus</taxon>
    </lineage>
</organism>
<dbReference type="RefSeq" id="WP_104031132.1">
    <property type="nucleotide sequence ID" value="NZ_PRKQ01000005.1"/>
</dbReference>
<dbReference type="AlphaFoldDB" id="A0AAP8QFM1"/>
<dbReference type="SUPFAM" id="SSF46785">
    <property type="entry name" value="Winged helix' DNA-binding domain"/>
    <property type="match status" value="1"/>
</dbReference>
<reference evidence="1 2" key="1">
    <citation type="submission" date="2018-02" db="EMBL/GenBank/DDBJ databases">
        <title>Comparative analysis of genomes of three Brevibacillus laterosporus strains producers of potent antimicrobials isolated from silage.</title>
        <authorList>
            <person name="Kojic M."/>
            <person name="Miljkovic M."/>
            <person name="Studholme D."/>
            <person name="Filipic B."/>
        </authorList>
    </citation>
    <scope>NUCLEOTIDE SEQUENCE [LARGE SCALE GENOMIC DNA]</scope>
    <source>
        <strain evidence="1 2">BGSP11</strain>
    </source>
</reference>
<gene>
    <name evidence="1" type="ORF">C4A77_05975</name>
</gene>
<accession>A0AAP8QFM1</accession>
<evidence type="ECO:0000313" key="1">
    <source>
        <dbReference type="EMBL" id="PPB08833.1"/>
    </source>
</evidence>
<dbReference type="EMBL" id="PRKQ01000005">
    <property type="protein sequence ID" value="PPB08833.1"/>
    <property type="molecule type" value="Genomic_DNA"/>
</dbReference>
<dbReference type="InterPro" id="IPR036390">
    <property type="entry name" value="WH_DNA-bd_sf"/>
</dbReference>
<evidence type="ECO:0000313" key="2">
    <source>
        <dbReference type="Proteomes" id="UP000239759"/>
    </source>
</evidence>
<sequence>MKHHPDLFDARTLHNDTRLLFKLKLLLGTVCAYGGEVPLSHSEIAKRMGTSNYRVRTLLSKLVHEGIVYYDDRDKLFFNRFVFVQEKEDTTKNDLYSKNFHFFTCEEFLSENRNVQRFVLHYVGKELVYLPGNWKWGHIKDLYGTEGLLNIRTRKEALTILEKASKYLKIKVCDENYQVLHVHQKWLDMGEIYSEGAELWVFKQLKKHRFCCDFLSRKALWQLAKVMEDYYAKFGYDYATEIFDTALYSIQKNKARSQAFFNLIYKEESEFVVNDEKNELEEISAYFRAVMESAELNYAVQMSMDFDALTKKRQLAEQNLFEDGELSAFNQQVIEESSIQIKEVWEKLLYMQRCWLRRFSLNPEWFIKHRHQIASLPTTPFYEIQKKIQVHMSQQAAPESRYNHWAV</sequence>